<evidence type="ECO:0000256" key="1">
    <source>
        <dbReference type="SAM" id="MobiDB-lite"/>
    </source>
</evidence>
<sequence length="565" mass="64892">MHLKYVIVIVCFFVARASSQLFAMKNLEKYSRIFNFGGLWMNKTGNELWDGLIRDCDRSITFSCIQKNAYAYLDHVFEERDNITVFDGLTMTKNKLDYGTCRRNLKENYQDSMDENLVDGSIKNDCNEKESEDERDRQFDEKQSPLEEVTDALRKKTVKFLATRDYEIQLPDFFFEGATIKLSPREVDENGALVRVDFGKFIQNKLLTSFLALLLIIKLIKLKFMFVIPFLFGVGTAKKLFLKLLLFFIPAFAHVFKLCSSYYSTHSTKYHHHHHQISHHHHHVPVPVPVPTYYNHHHHNEFDGYDYAHPHIQYRKDIEELKEWGIEPYEEPYEVQAEPIGGSTGPLHPPGVLPASFPAPAYSGTYSVSQYASNVQPSPYLEKHPQVSAHNLAYSAYADNNRRTNSAPVVNVPLNPANLPTTLLPTATNVKAYTAFGQMQNVNRQGSTKSNQIESKITVGTRRSDYDDDFYGPIINKLEDIFKQLRFVDEPCRERLVCSMYKNPAVYSPHSNLVSNELSRDPQELKQTGIESSSSQKFHRYLEAARLGQDGGDCLRTYPCHINTE</sequence>
<feature type="signal peptide" evidence="3">
    <location>
        <begin position="1"/>
        <end position="19"/>
    </location>
</feature>
<keyword evidence="2" id="KW-0812">Transmembrane</keyword>
<organism evidence="4 5">
    <name type="scientific">Apis cerana cerana</name>
    <name type="common">Oriental honeybee</name>
    <dbReference type="NCBI Taxonomy" id="94128"/>
    <lineage>
        <taxon>Eukaryota</taxon>
        <taxon>Metazoa</taxon>
        <taxon>Ecdysozoa</taxon>
        <taxon>Arthropoda</taxon>
        <taxon>Hexapoda</taxon>
        <taxon>Insecta</taxon>
        <taxon>Pterygota</taxon>
        <taxon>Neoptera</taxon>
        <taxon>Endopterygota</taxon>
        <taxon>Hymenoptera</taxon>
        <taxon>Apocrita</taxon>
        <taxon>Aculeata</taxon>
        <taxon>Apoidea</taxon>
        <taxon>Anthophila</taxon>
        <taxon>Apidae</taxon>
        <taxon>Apis</taxon>
    </lineage>
</organism>
<dbReference type="AlphaFoldDB" id="A0A2A3EP97"/>
<dbReference type="GO" id="GO:0016020">
    <property type="term" value="C:membrane"/>
    <property type="evidence" value="ECO:0007669"/>
    <property type="project" value="TreeGrafter"/>
</dbReference>
<name>A0A2A3EP97_APICC</name>
<gene>
    <name evidence="4" type="ORF">APICC_06667</name>
</gene>
<feature type="region of interest" description="Disordered" evidence="1">
    <location>
        <begin position="125"/>
        <end position="144"/>
    </location>
</feature>
<proteinExistence type="predicted"/>
<accession>A0A2A3EP97</accession>
<keyword evidence="2" id="KW-1133">Transmembrane helix</keyword>
<dbReference type="STRING" id="94128.A0A2A3EP97"/>
<keyword evidence="5" id="KW-1185">Reference proteome</keyword>
<dbReference type="PANTHER" id="PTHR21879">
    <property type="entry name" value="FI03362P-RELATED-RELATED"/>
    <property type="match status" value="1"/>
</dbReference>
<dbReference type="Pfam" id="PF07898">
    <property type="entry name" value="DUF1676"/>
    <property type="match status" value="1"/>
</dbReference>
<protein>
    <recommendedName>
        <fullName evidence="6">Osiris</fullName>
    </recommendedName>
</protein>
<dbReference type="OrthoDB" id="6334967at2759"/>
<reference evidence="4 5" key="1">
    <citation type="submission" date="2014-07" db="EMBL/GenBank/DDBJ databases">
        <title>Genomic and transcriptomic analysis on Apis cerana provide comprehensive insights into honey bee biology.</title>
        <authorList>
            <person name="Diao Q."/>
            <person name="Sun L."/>
            <person name="Zheng H."/>
            <person name="Zheng H."/>
            <person name="Xu S."/>
            <person name="Wang S."/>
            <person name="Zeng Z."/>
            <person name="Hu F."/>
            <person name="Su S."/>
            <person name="Wu J."/>
        </authorList>
    </citation>
    <scope>NUCLEOTIDE SEQUENCE [LARGE SCALE GENOMIC DNA]</scope>
    <source>
        <tissue evidence="4">Pupae without intestine</tissue>
    </source>
</reference>
<dbReference type="EMBL" id="KZ288200">
    <property type="protein sequence ID" value="PBC33585.1"/>
    <property type="molecule type" value="Genomic_DNA"/>
</dbReference>
<evidence type="ECO:0008006" key="6">
    <source>
        <dbReference type="Google" id="ProtNLM"/>
    </source>
</evidence>
<keyword evidence="3" id="KW-0732">Signal</keyword>
<evidence type="ECO:0000313" key="5">
    <source>
        <dbReference type="Proteomes" id="UP000242457"/>
    </source>
</evidence>
<evidence type="ECO:0000256" key="2">
    <source>
        <dbReference type="SAM" id="Phobius"/>
    </source>
</evidence>
<keyword evidence="2" id="KW-0472">Membrane</keyword>
<dbReference type="PANTHER" id="PTHR21879:SF4">
    <property type="entry name" value="OSIRIS 17, ISOFORM C"/>
    <property type="match status" value="1"/>
</dbReference>
<evidence type="ECO:0000313" key="4">
    <source>
        <dbReference type="EMBL" id="PBC33585.1"/>
    </source>
</evidence>
<dbReference type="InterPro" id="IPR012464">
    <property type="entry name" value="DUF1676"/>
</dbReference>
<feature type="transmembrane region" description="Helical" evidence="2">
    <location>
        <begin position="210"/>
        <end position="232"/>
    </location>
</feature>
<dbReference type="Proteomes" id="UP000242457">
    <property type="component" value="Unassembled WGS sequence"/>
</dbReference>
<feature type="chain" id="PRO_5013150077" description="Osiris" evidence="3">
    <location>
        <begin position="20"/>
        <end position="565"/>
    </location>
</feature>
<evidence type="ECO:0000256" key="3">
    <source>
        <dbReference type="SAM" id="SignalP"/>
    </source>
</evidence>